<dbReference type="OMA" id="WAFAEHW"/>
<dbReference type="Proteomes" id="UP000041254">
    <property type="component" value="Unassembled WGS sequence"/>
</dbReference>
<feature type="domain" description="AB hydrolase-1" evidence="1">
    <location>
        <begin position="62"/>
        <end position="307"/>
    </location>
</feature>
<evidence type="ECO:0000313" key="3">
    <source>
        <dbReference type="Proteomes" id="UP000041254"/>
    </source>
</evidence>
<dbReference type="EMBL" id="CDMY01000365">
    <property type="protein sequence ID" value="CEM05853.1"/>
    <property type="molecule type" value="Genomic_DNA"/>
</dbReference>
<proteinExistence type="predicted"/>
<organism evidence="2 3">
    <name type="scientific">Vitrella brassicaformis (strain CCMP3155)</name>
    <dbReference type="NCBI Taxonomy" id="1169540"/>
    <lineage>
        <taxon>Eukaryota</taxon>
        <taxon>Sar</taxon>
        <taxon>Alveolata</taxon>
        <taxon>Colpodellida</taxon>
        <taxon>Vitrellaceae</taxon>
        <taxon>Vitrella</taxon>
    </lineage>
</organism>
<dbReference type="OrthoDB" id="8119704at2759"/>
<gene>
    <name evidence="2" type="ORF">Vbra_14362</name>
</gene>
<evidence type="ECO:0000259" key="1">
    <source>
        <dbReference type="Pfam" id="PF12697"/>
    </source>
</evidence>
<dbReference type="InParanoid" id="A0A0G4F3B4"/>
<dbReference type="InterPro" id="IPR050228">
    <property type="entry name" value="Carboxylesterase_BioH"/>
</dbReference>
<keyword evidence="3" id="KW-1185">Reference proteome</keyword>
<dbReference type="InterPro" id="IPR029058">
    <property type="entry name" value="AB_hydrolase_fold"/>
</dbReference>
<sequence length="331" mass="35884">MLGLVVGPPVQLRLAAVKSVAAADKMTADVSTSKGEAVLSTGVVMSYLRTEPAVRDPRKPPLVFVHGSFHGAWCWAEHWMPYFSQLGYECIAINLRGTSGTPVPASEEEIRSIKIERHVEDVADLLRKTVPDGNVVLIGHSFGSMTILKLLEQGLVSPKGVALACSVPPSGNGPMTVRFILRSVVDAVQIVRGFVFKQAMTSCALARQLFFDSDMPEEKVEAYRKLFCLDGQIGLDVRSLSGSLPSRQALPSGRASWLDESLPRLVMGTRQDYIVDGQGVEETARFLGTDAVMLDGVPHDVMLASGDRWRAGAEAIAEWLEGKVVARAPDR</sequence>
<dbReference type="VEuPathDB" id="CryptoDB:Vbra_14362"/>
<dbReference type="SUPFAM" id="SSF53474">
    <property type="entry name" value="alpha/beta-Hydrolases"/>
    <property type="match status" value="1"/>
</dbReference>
<accession>A0A0G4F3B4</accession>
<dbReference type="PANTHER" id="PTHR43194:SF2">
    <property type="entry name" value="PEROXISOMAL MEMBRANE PROTEIN LPX1"/>
    <property type="match status" value="1"/>
</dbReference>
<reference evidence="2 3" key="1">
    <citation type="submission" date="2014-11" db="EMBL/GenBank/DDBJ databases">
        <authorList>
            <person name="Zhu J."/>
            <person name="Qi W."/>
            <person name="Song R."/>
        </authorList>
    </citation>
    <scope>NUCLEOTIDE SEQUENCE [LARGE SCALE GENOMIC DNA]</scope>
</reference>
<dbReference type="Pfam" id="PF12697">
    <property type="entry name" value="Abhydrolase_6"/>
    <property type="match status" value="1"/>
</dbReference>
<dbReference type="AlphaFoldDB" id="A0A0G4F3B4"/>
<protein>
    <recommendedName>
        <fullName evidence="1">AB hydrolase-1 domain-containing protein</fullName>
    </recommendedName>
</protein>
<name>A0A0G4F3B4_VITBC</name>
<dbReference type="STRING" id="1169540.A0A0G4F3B4"/>
<dbReference type="PANTHER" id="PTHR43194">
    <property type="entry name" value="HYDROLASE ALPHA/BETA FOLD FAMILY"/>
    <property type="match status" value="1"/>
</dbReference>
<dbReference type="Gene3D" id="3.40.50.1820">
    <property type="entry name" value="alpha/beta hydrolase"/>
    <property type="match status" value="1"/>
</dbReference>
<dbReference type="InterPro" id="IPR000073">
    <property type="entry name" value="AB_hydrolase_1"/>
</dbReference>
<evidence type="ECO:0000313" key="2">
    <source>
        <dbReference type="EMBL" id="CEM05853.1"/>
    </source>
</evidence>